<sequence>MGEEFESENEGHGIYLGCALNAHYSRTCRAMCTLAVKFLNAVWLDAVRFPGFTPSSGKASKQEDKAAGCLRYFGKQKTPFSPSMRLVS</sequence>
<proteinExistence type="predicted"/>
<protein>
    <submittedName>
        <fullName evidence="1">Uncharacterized protein</fullName>
    </submittedName>
</protein>
<evidence type="ECO:0000313" key="1">
    <source>
        <dbReference type="EMBL" id="GBM26754.1"/>
    </source>
</evidence>
<gene>
    <name evidence="1" type="ORF">AVEN_175905_1</name>
</gene>
<dbReference type="Proteomes" id="UP000499080">
    <property type="component" value="Unassembled WGS sequence"/>
</dbReference>
<name>A0A4Y2EFY2_ARAVE</name>
<dbReference type="EMBL" id="BGPR01000568">
    <property type="protein sequence ID" value="GBM26754.1"/>
    <property type="molecule type" value="Genomic_DNA"/>
</dbReference>
<accession>A0A4Y2EFY2</accession>
<comment type="caution">
    <text evidence="1">The sequence shown here is derived from an EMBL/GenBank/DDBJ whole genome shotgun (WGS) entry which is preliminary data.</text>
</comment>
<organism evidence="1 2">
    <name type="scientific">Araneus ventricosus</name>
    <name type="common">Orbweaver spider</name>
    <name type="synonym">Epeira ventricosa</name>
    <dbReference type="NCBI Taxonomy" id="182803"/>
    <lineage>
        <taxon>Eukaryota</taxon>
        <taxon>Metazoa</taxon>
        <taxon>Ecdysozoa</taxon>
        <taxon>Arthropoda</taxon>
        <taxon>Chelicerata</taxon>
        <taxon>Arachnida</taxon>
        <taxon>Araneae</taxon>
        <taxon>Araneomorphae</taxon>
        <taxon>Entelegynae</taxon>
        <taxon>Araneoidea</taxon>
        <taxon>Araneidae</taxon>
        <taxon>Araneus</taxon>
    </lineage>
</organism>
<dbReference type="AlphaFoldDB" id="A0A4Y2EFY2"/>
<reference evidence="1 2" key="1">
    <citation type="journal article" date="2019" name="Sci. Rep.">
        <title>Orb-weaving spider Araneus ventricosus genome elucidates the spidroin gene catalogue.</title>
        <authorList>
            <person name="Kono N."/>
            <person name="Nakamura H."/>
            <person name="Ohtoshi R."/>
            <person name="Moran D.A.P."/>
            <person name="Shinohara A."/>
            <person name="Yoshida Y."/>
            <person name="Fujiwara M."/>
            <person name="Mori M."/>
            <person name="Tomita M."/>
            <person name="Arakawa K."/>
        </authorList>
    </citation>
    <scope>NUCLEOTIDE SEQUENCE [LARGE SCALE GENOMIC DNA]</scope>
</reference>
<evidence type="ECO:0000313" key="2">
    <source>
        <dbReference type="Proteomes" id="UP000499080"/>
    </source>
</evidence>
<keyword evidence="2" id="KW-1185">Reference proteome</keyword>